<dbReference type="RefSeq" id="XP_008079967.1">
    <property type="nucleotide sequence ID" value="XM_008081776.1"/>
</dbReference>
<dbReference type="KEGG" id="glz:GLAREA_06362"/>
<keyword evidence="3" id="KW-1185">Reference proteome</keyword>
<dbReference type="AlphaFoldDB" id="S3D6I5"/>
<name>S3D6I5_GLAL2</name>
<reference evidence="2 3" key="1">
    <citation type="journal article" date="2013" name="BMC Genomics">
        <title>Genomics-driven discovery of the pneumocandin biosynthetic gene cluster in the fungus Glarea lozoyensis.</title>
        <authorList>
            <person name="Chen L."/>
            <person name="Yue Q."/>
            <person name="Zhang X."/>
            <person name="Xiang M."/>
            <person name="Wang C."/>
            <person name="Li S."/>
            <person name="Che Y."/>
            <person name="Ortiz-Lopez F.J."/>
            <person name="Bills G.F."/>
            <person name="Liu X."/>
            <person name="An Z."/>
        </authorList>
    </citation>
    <scope>NUCLEOTIDE SEQUENCE [LARGE SCALE GENOMIC DNA]</scope>
    <source>
        <strain evidence="3">ATCC 20868 / MF5171</strain>
    </source>
</reference>
<organism evidence="2 3">
    <name type="scientific">Glarea lozoyensis (strain ATCC 20868 / MF5171)</name>
    <dbReference type="NCBI Taxonomy" id="1116229"/>
    <lineage>
        <taxon>Eukaryota</taxon>
        <taxon>Fungi</taxon>
        <taxon>Dikarya</taxon>
        <taxon>Ascomycota</taxon>
        <taxon>Pezizomycotina</taxon>
        <taxon>Leotiomycetes</taxon>
        <taxon>Helotiales</taxon>
        <taxon>Helotiaceae</taxon>
        <taxon>Glarea</taxon>
    </lineage>
</organism>
<proteinExistence type="predicted"/>
<gene>
    <name evidence="2" type="ORF">GLAREA_06362</name>
</gene>
<dbReference type="SMART" id="SM00355">
    <property type="entry name" value="ZnF_C2H2"/>
    <property type="match status" value="2"/>
</dbReference>
<dbReference type="OrthoDB" id="3465479at2759"/>
<evidence type="ECO:0000259" key="1">
    <source>
        <dbReference type="PROSITE" id="PS00028"/>
    </source>
</evidence>
<dbReference type="PROSITE" id="PS00028">
    <property type="entry name" value="ZINC_FINGER_C2H2_1"/>
    <property type="match status" value="1"/>
</dbReference>
<sequence>MQQYQAAALGSCRRNSRLGNHRDRAVNRPLYRTSPIGRLPSFASCNATAQNHDPLSFNTVWNRDSDKEYSAVVDTASKTFASQLNLDKEVFGLTQFQAAQNSIFDYNYNTLDCSFLDSNQILLEQTSSYFQDPVLGSSDYTNLTNGFNSPVQLEPASVGQPSSCAQGYGFGGNNHVEVDEFEVLGDAESTLLEETSFLPPNAGSKSDNPIHYNGFQPFDNSISTLPSRSVFLPRNIGIDSINQVEFDEFISHGYLESASHEQPNLYSQHSSSGSNGFVDYNDCLEIETGFIDQPAFANAIQNLVQFGSPAQGVHCQDSAAHHQQLNLATLNHPPEVSINPAGPIAAAVTSNTNTAALPIAIPRAAIARLPNRNAGSFRCDYPGCNEIIKRFHDLARHKRKHGPPQYRCLVQDCPRGLVGFTRTDKLREHQQKMHVPRTF</sequence>
<dbReference type="HOGENOM" id="CLU_624118_0_0_1"/>
<protein>
    <recommendedName>
        <fullName evidence="1">C2H2-type domain-containing protein</fullName>
    </recommendedName>
</protein>
<evidence type="ECO:0000313" key="3">
    <source>
        <dbReference type="Proteomes" id="UP000016922"/>
    </source>
</evidence>
<evidence type="ECO:0000313" key="2">
    <source>
        <dbReference type="EMBL" id="EPE33350.1"/>
    </source>
</evidence>
<dbReference type="EMBL" id="KE145358">
    <property type="protein sequence ID" value="EPE33350.1"/>
    <property type="molecule type" value="Genomic_DNA"/>
</dbReference>
<dbReference type="GeneID" id="19465416"/>
<feature type="domain" description="C2H2-type" evidence="1">
    <location>
        <begin position="379"/>
        <end position="401"/>
    </location>
</feature>
<dbReference type="InterPro" id="IPR013087">
    <property type="entry name" value="Znf_C2H2_type"/>
</dbReference>
<accession>S3D6I5</accession>
<dbReference type="Gene3D" id="3.30.160.60">
    <property type="entry name" value="Classic Zinc Finger"/>
    <property type="match status" value="1"/>
</dbReference>
<dbReference type="Proteomes" id="UP000016922">
    <property type="component" value="Unassembled WGS sequence"/>
</dbReference>